<dbReference type="InterPro" id="IPR036236">
    <property type="entry name" value="Znf_C2H2_sf"/>
</dbReference>
<protein>
    <recommendedName>
        <fullName evidence="5">U1-type domain-containing protein</fullName>
    </recommendedName>
</protein>
<accession>A0ABR3R6I2</accession>
<dbReference type="Gene3D" id="3.30.160.60">
    <property type="entry name" value="Classic Zinc Finger"/>
    <property type="match status" value="1"/>
</dbReference>
<dbReference type="InterPro" id="IPR040023">
    <property type="entry name" value="WBP4"/>
</dbReference>
<comment type="caution">
    <text evidence="6">The sequence shown here is derived from an EMBL/GenBank/DDBJ whole genome shotgun (WGS) entry which is preliminary data.</text>
</comment>
<feature type="compositionally biased region" description="Basic and acidic residues" evidence="4">
    <location>
        <begin position="91"/>
        <end position="103"/>
    </location>
</feature>
<feature type="region of interest" description="Disordered" evidence="4">
    <location>
        <begin position="27"/>
        <end position="103"/>
    </location>
</feature>
<dbReference type="PANTHER" id="PTHR13173:SF10">
    <property type="entry name" value="WW DOMAIN-BINDING PROTEIN 4"/>
    <property type="match status" value="1"/>
</dbReference>
<dbReference type="InterPro" id="IPR003604">
    <property type="entry name" value="Matrin/U1-like-C_Znf_C2H2"/>
</dbReference>
<feature type="compositionally biased region" description="Basic and acidic residues" evidence="4">
    <location>
        <begin position="47"/>
        <end position="66"/>
    </location>
</feature>
<feature type="domain" description="U1-type" evidence="5">
    <location>
        <begin position="8"/>
        <end position="43"/>
    </location>
</feature>
<evidence type="ECO:0000313" key="7">
    <source>
        <dbReference type="Proteomes" id="UP001521785"/>
    </source>
</evidence>
<evidence type="ECO:0000256" key="4">
    <source>
        <dbReference type="SAM" id="MobiDB-lite"/>
    </source>
</evidence>
<dbReference type="InterPro" id="IPR013085">
    <property type="entry name" value="U1-CZ_Znf_C2H2"/>
</dbReference>
<evidence type="ECO:0000256" key="2">
    <source>
        <dbReference type="ARBA" id="ARBA00022771"/>
    </source>
</evidence>
<gene>
    <name evidence="6" type="ORF">SLS60_007608</name>
</gene>
<dbReference type="EMBL" id="JAKJXO020000010">
    <property type="protein sequence ID" value="KAL1599803.1"/>
    <property type="molecule type" value="Genomic_DNA"/>
</dbReference>
<keyword evidence="1" id="KW-0479">Metal-binding</keyword>
<evidence type="ECO:0000313" key="6">
    <source>
        <dbReference type="EMBL" id="KAL1599803.1"/>
    </source>
</evidence>
<evidence type="ECO:0000256" key="1">
    <source>
        <dbReference type="ARBA" id="ARBA00022723"/>
    </source>
</evidence>
<sequence>MSEYWKSTPKYWCKFCKDYVKDTKFERQQHEATGRHQSNIQRSLKGLHREQAAQERQKQRAKDEVARLNGLVPSASSSASTDAPAKPTFAKTEEKKATLQDRKKQWEQLAAMGIAVPDEARGGMALKGEWTVVKEEVVGEVGEDGEFKALNKGVRKRKVDEEEAERELAGETITRKKGWGQTYKSLPGKGGGDDDDIEALFKRRKTDIEDENAELTSEVKEEDVVKEEAQLQPLANIPTVEEAAVKQKEEQDVDTAAALVKEEEASGGTPAVVFKKRKKIAK</sequence>
<dbReference type="PANTHER" id="PTHR13173">
    <property type="entry name" value="WW DOMAIN BINDING PROTEIN 4"/>
    <property type="match status" value="1"/>
</dbReference>
<keyword evidence="2" id="KW-0863">Zinc-finger</keyword>
<keyword evidence="7" id="KW-1185">Reference proteome</keyword>
<evidence type="ECO:0000256" key="3">
    <source>
        <dbReference type="ARBA" id="ARBA00022833"/>
    </source>
</evidence>
<evidence type="ECO:0000259" key="5">
    <source>
        <dbReference type="SMART" id="SM00451"/>
    </source>
</evidence>
<organism evidence="6 7">
    <name type="scientific">Paraconiothyrium brasiliense</name>
    <dbReference type="NCBI Taxonomy" id="300254"/>
    <lineage>
        <taxon>Eukaryota</taxon>
        <taxon>Fungi</taxon>
        <taxon>Dikarya</taxon>
        <taxon>Ascomycota</taxon>
        <taxon>Pezizomycotina</taxon>
        <taxon>Dothideomycetes</taxon>
        <taxon>Pleosporomycetidae</taxon>
        <taxon>Pleosporales</taxon>
        <taxon>Massarineae</taxon>
        <taxon>Didymosphaeriaceae</taxon>
        <taxon>Paraconiothyrium</taxon>
    </lineage>
</organism>
<keyword evidence="3" id="KW-0862">Zinc</keyword>
<dbReference type="Pfam" id="PF06220">
    <property type="entry name" value="zf-U1"/>
    <property type="match status" value="1"/>
</dbReference>
<dbReference type="Proteomes" id="UP001521785">
    <property type="component" value="Unassembled WGS sequence"/>
</dbReference>
<dbReference type="SMART" id="SM00451">
    <property type="entry name" value="ZnF_U1"/>
    <property type="match status" value="1"/>
</dbReference>
<proteinExistence type="predicted"/>
<reference evidence="6 7" key="1">
    <citation type="submission" date="2024-02" db="EMBL/GenBank/DDBJ databases">
        <title>De novo assembly and annotation of 12 fungi associated with fruit tree decline syndrome in Ontario, Canada.</title>
        <authorList>
            <person name="Sulman M."/>
            <person name="Ellouze W."/>
            <person name="Ilyukhin E."/>
        </authorList>
    </citation>
    <scope>NUCLEOTIDE SEQUENCE [LARGE SCALE GENOMIC DNA]</scope>
    <source>
        <strain evidence="6 7">M42-189</strain>
    </source>
</reference>
<dbReference type="SUPFAM" id="SSF57667">
    <property type="entry name" value="beta-beta-alpha zinc fingers"/>
    <property type="match status" value="1"/>
</dbReference>
<name>A0ABR3R6I2_9PLEO</name>